<comment type="caution">
    <text evidence="2">The sequence shown here is derived from an EMBL/GenBank/DDBJ whole genome shotgun (WGS) entry which is preliminary data.</text>
</comment>
<dbReference type="AlphaFoldDB" id="A0A4U6QCB2"/>
<accession>A0A4U6QCB2</accession>
<organism evidence="2 3">
    <name type="scientific">Nakamurella flava</name>
    <dbReference type="NCBI Taxonomy" id="2576308"/>
    <lineage>
        <taxon>Bacteria</taxon>
        <taxon>Bacillati</taxon>
        <taxon>Actinomycetota</taxon>
        <taxon>Actinomycetes</taxon>
        <taxon>Nakamurellales</taxon>
        <taxon>Nakamurellaceae</taxon>
        <taxon>Nakamurella</taxon>
    </lineage>
</organism>
<feature type="transmembrane region" description="Helical" evidence="1">
    <location>
        <begin position="43"/>
        <end position="60"/>
    </location>
</feature>
<dbReference type="RefSeq" id="WP_137450808.1">
    <property type="nucleotide sequence ID" value="NZ_SZZH01000004.1"/>
</dbReference>
<dbReference type="Proteomes" id="UP000306985">
    <property type="component" value="Unassembled WGS sequence"/>
</dbReference>
<evidence type="ECO:0000313" key="3">
    <source>
        <dbReference type="Proteomes" id="UP000306985"/>
    </source>
</evidence>
<gene>
    <name evidence="2" type="ORF">FDO65_16385</name>
</gene>
<evidence type="ECO:0000313" key="2">
    <source>
        <dbReference type="EMBL" id="TKV57724.1"/>
    </source>
</evidence>
<evidence type="ECO:0000256" key="1">
    <source>
        <dbReference type="SAM" id="Phobius"/>
    </source>
</evidence>
<keyword evidence="1" id="KW-1133">Transmembrane helix</keyword>
<dbReference type="OrthoDB" id="9883315at2"/>
<dbReference type="EMBL" id="SZZH01000004">
    <property type="protein sequence ID" value="TKV57724.1"/>
    <property type="molecule type" value="Genomic_DNA"/>
</dbReference>
<proteinExistence type="predicted"/>
<feature type="transmembrane region" description="Helical" evidence="1">
    <location>
        <begin position="66"/>
        <end position="86"/>
    </location>
</feature>
<name>A0A4U6QCB2_9ACTN</name>
<keyword evidence="1" id="KW-0812">Transmembrane</keyword>
<evidence type="ECO:0008006" key="4">
    <source>
        <dbReference type="Google" id="ProtNLM"/>
    </source>
</evidence>
<protein>
    <recommendedName>
        <fullName evidence="4">YcxB family protein</fullName>
    </recommendedName>
</protein>
<keyword evidence="3" id="KW-1185">Reference proteome</keyword>
<sequence>MSNTPTPAQTPPAPAGAVRYTATDRTSRRLGLAVLKYRWTRPLTWISNAVIVVALIAFGVVNDQLWVSLVLLVLVFPIVTGMQYLSTSRQLGKLYRAGTEHWVRFGDRAMTVAGPMGLSDFTYDSIEDVWATDTAVLLRMKGLRSVALLPSELFPAAQLARVRERISRSSGAK</sequence>
<keyword evidence="1" id="KW-0472">Membrane</keyword>
<reference evidence="2 3" key="1">
    <citation type="submission" date="2019-05" db="EMBL/GenBank/DDBJ databases">
        <title>Nakamurella sp. N5BH11, whole genome shotgun sequence.</title>
        <authorList>
            <person name="Tuo L."/>
        </authorList>
    </citation>
    <scope>NUCLEOTIDE SEQUENCE [LARGE SCALE GENOMIC DNA]</scope>
    <source>
        <strain evidence="2 3">N5BH11</strain>
    </source>
</reference>